<dbReference type="InParanoid" id="A0A0D8JVE9"/>
<dbReference type="OrthoDB" id="343070at2759"/>
<dbReference type="RefSeq" id="XP_004445870.1">
    <property type="nucleotide sequence ID" value="XM_004445813.1"/>
</dbReference>
<name>A0A0D8JVE9_COCIM</name>
<protein>
    <submittedName>
        <fullName evidence="1">Uncharacterized protein</fullName>
    </submittedName>
</protein>
<evidence type="ECO:0000313" key="1">
    <source>
        <dbReference type="EMBL" id="KJF60253.1"/>
    </source>
</evidence>
<gene>
    <name evidence="1" type="ORF">CIMG_12826</name>
</gene>
<organism evidence="1 2">
    <name type="scientific">Coccidioides immitis (strain RS)</name>
    <name type="common">Valley fever fungus</name>
    <dbReference type="NCBI Taxonomy" id="246410"/>
    <lineage>
        <taxon>Eukaryota</taxon>
        <taxon>Fungi</taxon>
        <taxon>Dikarya</taxon>
        <taxon>Ascomycota</taxon>
        <taxon>Pezizomycotina</taxon>
        <taxon>Eurotiomycetes</taxon>
        <taxon>Eurotiomycetidae</taxon>
        <taxon>Onygenales</taxon>
        <taxon>Onygenaceae</taxon>
        <taxon>Coccidioides</taxon>
    </lineage>
</organism>
<keyword evidence="2" id="KW-1185">Reference proteome</keyword>
<dbReference type="KEGG" id="cim:CIMG_12826"/>
<evidence type="ECO:0000313" key="2">
    <source>
        <dbReference type="Proteomes" id="UP000001261"/>
    </source>
</evidence>
<dbReference type="Proteomes" id="UP000001261">
    <property type="component" value="Unassembled WGS sequence"/>
</dbReference>
<proteinExistence type="predicted"/>
<dbReference type="AlphaFoldDB" id="A0A0D8JVE9"/>
<dbReference type="VEuPathDB" id="FungiDB:CIMG_12826"/>
<dbReference type="GeneID" id="24164453"/>
<accession>A0A0D8JVE9</accession>
<sequence>MDCKAHYNMLKRIQAKHGQNSSEKDCKTIKDKVIEELIIKSKQARHSILLLSSAPEKMKKDDFEIVVFSDENDEKDNEMENN</sequence>
<dbReference type="EMBL" id="GG704911">
    <property type="protein sequence ID" value="KJF60253.1"/>
    <property type="molecule type" value="Genomic_DNA"/>
</dbReference>
<reference evidence="2" key="2">
    <citation type="journal article" date="2010" name="Genome Res.">
        <title>Population genomic sequencing of Coccidioides fungi reveals recent hybridization and transposon control.</title>
        <authorList>
            <person name="Neafsey D.E."/>
            <person name="Barker B.M."/>
            <person name="Sharpton T.J."/>
            <person name="Stajich J.E."/>
            <person name="Park D.J."/>
            <person name="Whiston E."/>
            <person name="Hung C.-Y."/>
            <person name="McMahan C."/>
            <person name="White J."/>
            <person name="Sykes S."/>
            <person name="Heiman D."/>
            <person name="Young S."/>
            <person name="Zeng Q."/>
            <person name="Abouelleil A."/>
            <person name="Aftuck L."/>
            <person name="Bessette D."/>
            <person name="Brown A."/>
            <person name="FitzGerald M."/>
            <person name="Lui A."/>
            <person name="Macdonald J.P."/>
            <person name="Priest M."/>
            <person name="Orbach M.J."/>
            <person name="Galgiani J.N."/>
            <person name="Kirkland T.N."/>
            <person name="Cole G.T."/>
            <person name="Birren B.W."/>
            <person name="Henn M.R."/>
            <person name="Taylor J.W."/>
            <person name="Rounsley S.D."/>
        </authorList>
    </citation>
    <scope>GENOME REANNOTATION</scope>
    <source>
        <strain evidence="2">RS</strain>
    </source>
</reference>
<reference evidence="2" key="1">
    <citation type="journal article" date="2009" name="Genome Res.">
        <title>Comparative genomic analyses of the human fungal pathogens Coccidioides and their relatives.</title>
        <authorList>
            <person name="Sharpton T.J."/>
            <person name="Stajich J.E."/>
            <person name="Rounsley S.D."/>
            <person name="Gardner M.J."/>
            <person name="Wortman J.R."/>
            <person name="Jordar V.S."/>
            <person name="Maiti R."/>
            <person name="Kodira C.D."/>
            <person name="Neafsey D.E."/>
            <person name="Zeng Q."/>
            <person name="Hung C.-Y."/>
            <person name="McMahan C."/>
            <person name="Muszewska A."/>
            <person name="Grynberg M."/>
            <person name="Mandel M.A."/>
            <person name="Kellner E.M."/>
            <person name="Barker B.M."/>
            <person name="Galgiani J.N."/>
            <person name="Orbach M.J."/>
            <person name="Kirkland T.N."/>
            <person name="Cole G.T."/>
            <person name="Henn M.R."/>
            <person name="Birren B.W."/>
            <person name="Taylor J.W."/>
        </authorList>
    </citation>
    <scope>NUCLEOTIDE SEQUENCE [LARGE SCALE GENOMIC DNA]</scope>
    <source>
        <strain evidence="2">RS</strain>
    </source>
</reference>